<keyword evidence="2 6" id="KW-0328">Glycosyltransferase</keyword>
<dbReference type="Gene3D" id="3.40.50.2000">
    <property type="entry name" value="Glycogen Phosphorylase B"/>
    <property type="match status" value="2"/>
</dbReference>
<dbReference type="SUPFAM" id="SSF53756">
    <property type="entry name" value="UDP-Glycosyltransferase/glycogen phosphorylase"/>
    <property type="match status" value="1"/>
</dbReference>
<dbReference type="PANTHER" id="PTHR12526">
    <property type="entry name" value="GLYCOSYLTRANSFERASE"/>
    <property type="match status" value="1"/>
</dbReference>
<evidence type="ECO:0000259" key="5">
    <source>
        <dbReference type="Pfam" id="PF13439"/>
    </source>
</evidence>
<sequence>MILMLGPDPTARGGISAVVSAYAQAGLFADGGVVYLATTGDGTARAKLMRYVGAVFTTLRLLLAGQVHAVHAHTSWRGSFLRKSVLLLLAKTSGCKTVLHLHSGGFMDFYRNECGPLRRWMIRHVFSRADAVIVLSDSWKAQIKSIVRHPAIIRLYNPVCVNHLQGATAAPGQANLLFLGRMVQTKGIFDLLEALSLVRRNGLDFMLRVGGDGDAAPVRDAVDRLGLQGSVQLLGWVEGDQKSALLASAALLLLPSYHEGVPMGILEAMAYGVPVVASRVGGIPEMIDDGVQGLLIEPGQINQLSDAIARLLSNANERAAMGAAAAVRVDQTFAAAVVIKQLRAIHAALLNGDPMPVAGLERRQLGADDRERT</sequence>
<dbReference type="RefSeq" id="WP_341409794.1">
    <property type="nucleotide sequence ID" value="NZ_JBBUTH010000003.1"/>
</dbReference>
<dbReference type="CDD" id="cd03801">
    <property type="entry name" value="GT4_PimA-like"/>
    <property type="match status" value="1"/>
</dbReference>
<evidence type="ECO:0000256" key="1">
    <source>
        <dbReference type="ARBA" id="ARBA00009481"/>
    </source>
</evidence>
<dbReference type="EC" id="2.4.-.-" evidence="6"/>
<keyword evidence="3 6" id="KW-0808">Transferase</keyword>
<comment type="similarity">
    <text evidence="1">Belongs to the glycosyltransferase group 1 family. Glycosyltransferase 4 subfamily.</text>
</comment>
<proteinExistence type="inferred from homology"/>
<name>A0ABU9CE29_9BURK</name>
<evidence type="ECO:0000256" key="3">
    <source>
        <dbReference type="ARBA" id="ARBA00022679"/>
    </source>
</evidence>
<evidence type="ECO:0000259" key="4">
    <source>
        <dbReference type="Pfam" id="PF00534"/>
    </source>
</evidence>
<feature type="domain" description="Glycosyltransferase subfamily 4-like N-terminal" evidence="5">
    <location>
        <begin position="44"/>
        <end position="159"/>
    </location>
</feature>
<dbReference type="InterPro" id="IPR028098">
    <property type="entry name" value="Glyco_trans_4-like_N"/>
</dbReference>
<dbReference type="Pfam" id="PF00534">
    <property type="entry name" value="Glycos_transf_1"/>
    <property type="match status" value="1"/>
</dbReference>
<dbReference type="PANTHER" id="PTHR12526:SF640">
    <property type="entry name" value="COLANIC ACID BIOSYNTHESIS GLYCOSYLTRANSFERASE WCAL-RELATED"/>
    <property type="match status" value="1"/>
</dbReference>
<reference evidence="6 7" key="1">
    <citation type="submission" date="2024-04" db="EMBL/GenBank/DDBJ databases">
        <title>Novel species of the genus Ideonella isolated from streams.</title>
        <authorList>
            <person name="Lu H."/>
        </authorList>
    </citation>
    <scope>NUCLEOTIDE SEQUENCE [LARGE SCALE GENOMIC DNA]</scope>
    <source>
        <strain evidence="6 7">DXS22W</strain>
    </source>
</reference>
<gene>
    <name evidence="6" type="ORF">AACH10_07745</name>
</gene>
<evidence type="ECO:0000256" key="2">
    <source>
        <dbReference type="ARBA" id="ARBA00022676"/>
    </source>
</evidence>
<evidence type="ECO:0000313" key="6">
    <source>
        <dbReference type="EMBL" id="MEK8050127.1"/>
    </source>
</evidence>
<dbReference type="Pfam" id="PF13439">
    <property type="entry name" value="Glyco_transf_4"/>
    <property type="match status" value="1"/>
</dbReference>
<dbReference type="GO" id="GO:0016757">
    <property type="term" value="F:glycosyltransferase activity"/>
    <property type="evidence" value="ECO:0007669"/>
    <property type="project" value="UniProtKB-KW"/>
</dbReference>
<keyword evidence="7" id="KW-1185">Reference proteome</keyword>
<accession>A0ABU9CE29</accession>
<protein>
    <submittedName>
        <fullName evidence="6">Glycosyltransferase family 4 protein</fullName>
        <ecNumber evidence="6">2.4.-.-</ecNumber>
    </submittedName>
</protein>
<dbReference type="Proteomes" id="UP001365405">
    <property type="component" value="Unassembled WGS sequence"/>
</dbReference>
<comment type="caution">
    <text evidence="6">The sequence shown here is derived from an EMBL/GenBank/DDBJ whole genome shotgun (WGS) entry which is preliminary data.</text>
</comment>
<evidence type="ECO:0000313" key="7">
    <source>
        <dbReference type="Proteomes" id="UP001365405"/>
    </source>
</evidence>
<organism evidence="6 7">
    <name type="scientific">Pseudaquabacterium inlustre</name>
    <dbReference type="NCBI Taxonomy" id="2984192"/>
    <lineage>
        <taxon>Bacteria</taxon>
        <taxon>Pseudomonadati</taxon>
        <taxon>Pseudomonadota</taxon>
        <taxon>Betaproteobacteria</taxon>
        <taxon>Burkholderiales</taxon>
        <taxon>Sphaerotilaceae</taxon>
        <taxon>Pseudaquabacterium</taxon>
    </lineage>
</organism>
<dbReference type="EMBL" id="JBBUTH010000003">
    <property type="protein sequence ID" value="MEK8050127.1"/>
    <property type="molecule type" value="Genomic_DNA"/>
</dbReference>
<dbReference type="InterPro" id="IPR001296">
    <property type="entry name" value="Glyco_trans_1"/>
</dbReference>
<feature type="domain" description="Glycosyl transferase family 1" evidence="4">
    <location>
        <begin position="172"/>
        <end position="325"/>
    </location>
</feature>